<dbReference type="InterPro" id="IPR057326">
    <property type="entry name" value="KR_dom"/>
</dbReference>
<dbReference type="InterPro" id="IPR020807">
    <property type="entry name" value="PKS_DH"/>
</dbReference>
<dbReference type="Pfam" id="PF08659">
    <property type="entry name" value="KR"/>
    <property type="match status" value="1"/>
</dbReference>
<evidence type="ECO:0000256" key="5">
    <source>
        <dbReference type="ARBA" id="ARBA00023002"/>
    </source>
</evidence>
<dbReference type="InterPro" id="IPR011032">
    <property type="entry name" value="GroES-like_sf"/>
</dbReference>
<keyword evidence="2" id="KW-0597">Phosphoprotein</keyword>
<dbReference type="Pfam" id="PF00698">
    <property type="entry name" value="Acyl_transf_1"/>
    <property type="match status" value="1"/>
</dbReference>
<dbReference type="InterPro" id="IPR036291">
    <property type="entry name" value="NAD(P)-bd_dom_sf"/>
</dbReference>
<dbReference type="InterPro" id="IPR002364">
    <property type="entry name" value="Quin_OxRdtase/zeta-crystal_CS"/>
</dbReference>
<evidence type="ECO:0000256" key="2">
    <source>
        <dbReference type="ARBA" id="ARBA00022553"/>
    </source>
</evidence>
<dbReference type="SUPFAM" id="SSF53335">
    <property type="entry name" value="S-adenosyl-L-methionine-dependent methyltransferases"/>
    <property type="match status" value="1"/>
</dbReference>
<dbReference type="InterPro" id="IPR050091">
    <property type="entry name" value="PKS_NRPS_Biosynth_Enz"/>
</dbReference>
<dbReference type="InterPro" id="IPR014030">
    <property type="entry name" value="Ketoacyl_synth_N"/>
</dbReference>
<dbReference type="Gene3D" id="1.10.1200.10">
    <property type="entry name" value="ACP-like"/>
    <property type="match status" value="1"/>
</dbReference>
<dbReference type="InterPro" id="IPR013217">
    <property type="entry name" value="Methyltransf_12"/>
</dbReference>
<dbReference type="GO" id="GO:0031177">
    <property type="term" value="F:phosphopantetheine binding"/>
    <property type="evidence" value="ECO:0007669"/>
    <property type="project" value="InterPro"/>
</dbReference>
<evidence type="ECO:0000256" key="4">
    <source>
        <dbReference type="ARBA" id="ARBA00022857"/>
    </source>
</evidence>
<organism evidence="13 14">
    <name type="scientific">Colletotrichum musicola</name>
    <dbReference type="NCBI Taxonomy" id="2175873"/>
    <lineage>
        <taxon>Eukaryota</taxon>
        <taxon>Fungi</taxon>
        <taxon>Dikarya</taxon>
        <taxon>Ascomycota</taxon>
        <taxon>Pezizomycotina</taxon>
        <taxon>Sordariomycetes</taxon>
        <taxon>Hypocreomycetidae</taxon>
        <taxon>Glomerellales</taxon>
        <taxon>Glomerellaceae</taxon>
        <taxon>Colletotrichum</taxon>
        <taxon>Colletotrichum orchidearum species complex</taxon>
    </lineage>
</organism>
<dbReference type="SUPFAM" id="SSF53901">
    <property type="entry name" value="Thiolase-like"/>
    <property type="match status" value="1"/>
</dbReference>
<dbReference type="Gene3D" id="3.40.50.150">
    <property type="entry name" value="Vaccinia Virus protein VP39"/>
    <property type="match status" value="1"/>
</dbReference>
<dbReference type="InterPro" id="IPR016035">
    <property type="entry name" value="Acyl_Trfase/lysoPLipase"/>
</dbReference>
<feature type="active site" description="Proton donor; for dehydratase activity" evidence="8">
    <location>
        <position position="1132"/>
    </location>
</feature>
<dbReference type="PROSITE" id="PS52019">
    <property type="entry name" value="PKS_MFAS_DH"/>
    <property type="match status" value="1"/>
</dbReference>
<dbReference type="Pfam" id="PF00109">
    <property type="entry name" value="ketoacyl-synt"/>
    <property type="match status" value="1"/>
</dbReference>
<dbReference type="GO" id="GO:0016491">
    <property type="term" value="F:oxidoreductase activity"/>
    <property type="evidence" value="ECO:0007669"/>
    <property type="project" value="UniProtKB-KW"/>
</dbReference>
<sequence>MAVGTTIPTLDDMQTASSDASTPQPIAICGIGLRLPGGINTPTSLYNFLISRQDARSKPDQPRYDSQKHHFTATGKAGALPTEEGYWLSHDDVTKFDPSLFSMSPKELSKLDPQQRLLLQVVWEALESAAETDWQGRRIGCYVGSFGDDWREMHAVDSQDDGAYRLTGYMDFVQANRVSHAFDLRGPSMTVRTACSAGGLAVHLACQAIRAGECDSAVVAGSNLMLSPGFTRLMAEQSVLSPDASCKTFDASANGYVRAEAVNCLFIKRLDRALADGNPIRAVIRGSSTNADGKTLGLTTPSAQAQRELIRDAYRASGIAEGDMWRTAMVECHGTGTAVGDTIEACTVGDVFGEKGMLIGSVKPNLGHSEAASAITSIVKAVLSLETKTIIPNIKFENPSVSIPFTSAGLRVPTEPLPWPEDRAERIGINSFGIGGTNVHIIVESAASLTTPTTVRSPGNVDTPPPSPPLRREPATLLLFSAGHEHSLKTMVENYKKFLHAQPSRLEALAHTLMHRRPHLGHRTFAVVTDECDSLVFGASPAATFRPSSKSAGVAFVFTGQGAQWARMGSHLLKSSREFLQDIREMDSVLKSLPKEHRPTWDIRVELMRPEATSRLGEAEYAQPICTALQIALVRHLARYGVKPKAVVGHSSGEIAAAYAAGVLTLKEAIIIAYYRGYTAKKMKRQGAMAAVGLGRDQVAPFLVSAVNIACENSNSSLTLSGDVEPLERVCKAIKDANPDALVRLLKVDKAYHSHHMRDVGAEYQALLKPHLSPNAPNISFFSGVSQQKLERAADFGPDYWQRNLESPVLFRSAVTRLLQTSSTGLHLEVGPHSALAGPLKQIYAENGISPGYVAAQTRGAHGLASFLTAVGEMHCRGVPVSFPVLDGVKSLADLPPYPWNLSKTYWPESRVIKAWQFPEHPPHELLGSRIIESGDAAPAWRCLLSLEKVPWLCDHCVGSDVVFPAAGYIAMVGEAARQLFGQQEFTIRDMCVSNALVLSPSRSVELVTSARRERLTQCDESEWWDLSIQSYSSSGSWTTHSICRAKPGHASHGPDLSMLNGDRFLRPVDAARWYKAMSRVGYNYGPLFRGMQTIRSSVTSPAAAVNVSDERDVDGSRKMLETYALHPRTIDQVLQSLIVARHSGQRRLLNKLYLPTHIDEIFISGSAASKDLHLRTLATGESTTFKGDCIGFTSHGVEDAPVLVMKGMRFSPVDLDTTENGGEDTSKAASFDWKPDVDLIDPKQLVSSQADESFPEIHSLLEELFLLCASVALDDLAGCDSSVMHTQPHLVKHYQWLQRHVARAMSHLPSSTDDRRREIDRIAARLETTPAASVATLIKRCYTHARGLFSLEEQPLEVFLEGNALHELYDWMNTLFSYGSLLRLLSHKRGRHLRILEIGAGTGGLTARILKELVASFAGGQVVGKYVFTDVSAGFFPAAKKRFEDVPSGFLDYRVLDISRDPAGKGFEGEQYDLIVASNVLHATPDLTQTLRNVRDLRHDPDPHPCYAKNANADHYVPDTKWINFIMGYLSGWWLGDADQRPEEPYISPEHWVERLQAAGFSQPDVFFDGAPEDKLNATIVARPAVSIPTATRRITLLHEGVKTHPIVAELEEVLRGQGHAVTCASLDEVDVLAGDTVVSVVDLCRGDGYFHDMTEGKLEIVKALLRNLQASSTGLLWLTKSCQVRPTDPTFAPVLGVARTARVELGVAFATLELDNIDKSALDAVGAVLQSFTGSLGQDMEYAYSSRNILIPRCRWTPISHSLQATSPVSSTKTLQISRPGALNTFHWTSRALPTELAPDSVQLKVHAAGLNFKDVITAMGLISPSSSSGLGCEASGVITATGSSVTNLNVGDRVMVFVPQAACFSTDIQAPATLCARIPDSLSFADAAGMPCVFITVLRALIDKAGLRKGQSVLIHSAAGGVGIAALQVARWIGAKVYATVGSEEKAEYVSREWNVPREHILSSRDTSFVDGIKKATGGRGVDVVLNSLSGELLHASWGCVAPHGTFVELGKRDTLAGGKLSMAAFDENRSFVGVEMANLAAQAPEIVGRLLEKCVELCRDGIIAAVQPMRTFSSREIEHAFRDLYRGTHIGKIVIDLGDADSLRCLTLTCTLTLTQPKPFRPDVAYILVGGMGGLGSSIARWMASHGSQDIIFLSRSAGTSTDDHSLVAELQGMGCKATPVPCDITDEAAVQAIISGISPSRKVAGVINLAMVLADAALPSLGLNQWTTATAPKIQGTWNLQRALPSDIDFFVLFGSTSGVHGYPGQANYAAANTFLDSFAQYRRGLGLACSIVDLGGVEDVGYVSRNQDVEDGMRKAGARLVSEGQMLRALQLAIAQSQPDGASNGHIVVGLDCAVPIDDPSNRVIWKQDPRMLLYPDNVSETTIADKKIGTSGLADLIARLRSNVDELDAPATATQLAKQIAQRVFSFLMREVDEGDSIDTSLSPSALGVDSLMTIEIRNWWRVAMGIEVSVLQLTGAQSFDQLGMLAASQLKAKMSS</sequence>
<dbReference type="Gene3D" id="3.10.129.110">
    <property type="entry name" value="Polyketide synthase dehydratase"/>
    <property type="match status" value="1"/>
</dbReference>
<dbReference type="PROSITE" id="PS01162">
    <property type="entry name" value="QOR_ZETA_CRYSTAL"/>
    <property type="match status" value="1"/>
</dbReference>
<dbReference type="Gene3D" id="3.40.47.10">
    <property type="match status" value="1"/>
</dbReference>
<evidence type="ECO:0000259" key="12">
    <source>
        <dbReference type="PROSITE" id="PS52019"/>
    </source>
</evidence>
<keyword evidence="3" id="KW-0808">Transferase</keyword>
<dbReference type="InterPro" id="IPR009081">
    <property type="entry name" value="PP-bd_ACP"/>
</dbReference>
<keyword evidence="1" id="KW-0596">Phosphopantetheine</keyword>
<dbReference type="GO" id="GO:1901336">
    <property type="term" value="P:lactone biosynthetic process"/>
    <property type="evidence" value="ECO:0007669"/>
    <property type="project" value="UniProtKB-ARBA"/>
</dbReference>
<dbReference type="Gene3D" id="3.40.366.10">
    <property type="entry name" value="Malonyl-Coenzyme A Acyl Carrier Protein, domain 2"/>
    <property type="match status" value="1"/>
</dbReference>
<feature type="domain" description="Carrier" evidence="10">
    <location>
        <begin position="2418"/>
        <end position="2498"/>
    </location>
</feature>
<dbReference type="Pfam" id="PF08242">
    <property type="entry name" value="Methyltransf_12"/>
    <property type="match status" value="1"/>
</dbReference>
<keyword evidence="5" id="KW-0560">Oxidoreductase</keyword>
<dbReference type="PANTHER" id="PTHR43775:SF37">
    <property type="entry name" value="SI:DKEY-61P9.11"/>
    <property type="match status" value="1"/>
</dbReference>
<dbReference type="GO" id="GO:0008270">
    <property type="term" value="F:zinc ion binding"/>
    <property type="evidence" value="ECO:0007669"/>
    <property type="project" value="InterPro"/>
</dbReference>
<dbReference type="InterPro" id="IPR014043">
    <property type="entry name" value="Acyl_transferase_dom"/>
</dbReference>
<dbReference type="Pfam" id="PF21089">
    <property type="entry name" value="PKS_DH_N"/>
    <property type="match status" value="1"/>
</dbReference>
<dbReference type="Pfam" id="PF14765">
    <property type="entry name" value="PS-DH"/>
    <property type="match status" value="1"/>
</dbReference>
<keyword evidence="14" id="KW-1185">Reference proteome</keyword>
<feature type="region of interest" description="Disordered" evidence="9">
    <location>
        <begin position="452"/>
        <end position="471"/>
    </location>
</feature>
<evidence type="ECO:0000313" key="13">
    <source>
        <dbReference type="EMBL" id="KAF6840966.1"/>
    </source>
</evidence>
<feature type="active site" description="Proton acceptor; for dehydratase activity" evidence="8">
    <location>
        <position position="956"/>
    </location>
</feature>
<keyword evidence="6" id="KW-0511">Multifunctional enzyme</keyword>
<dbReference type="CDD" id="cd02440">
    <property type="entry name" value="AdoMet_MTases"/>
    <property type="match status" value="1"/>
</dbReference>
<proteinExistence type="predicted"/>
<dbReference type="EMBL" id="WIGM01000094">
    <property type="protein sequence ID" value="KAF6840966.1"/>
    <property type="molecule type" value="Genomic_DNA"/>
</dbReference>
<feature type="region of interest" description="N-terminal hotdog fold" evidence="8">
    <location>
        <begin position="924"/>
        <end position="1053"/>
    </location>
</feature>
<protein>
    <submittedName>
        <fullName evidence="13">Polyketide synthase</fullName>
    </submittedName>
</protein>
<evidence type="ECO:0000259" key="11">
    <source>
        <dbReference type="PROSITE" id="PS52004"/>
    </source>
</evidence>
<dbReference type="SUPFAM" id="SSF50129">
    <property type="entry name" value="GroES-like"/>
    <property type="match status" value="1"/>
</dbReference>
<evidence type="ECO:0000256" key="9">
    <source>
        <dbReference type="SAM" id="MobiDB-lite"/>
    </source>
</evidence>
<dbReference type="Gene3D" id="3.30.70.3290">
    <property type="match status" value="1"/>
</dbReference>
<dbReference type="SUPFAM" id="SSF52151">
    <property type="entry name" value="FabD/lysophospholipase-like"/>
    <property type="match status" value="1"/>
</dbReference>
<evidence type="ECO:0000313" key="14">
    <source>
        <dbReference type="Proteomes" id="UP000639643"/>
    </source>
</evidence>
<dbReference type="InterPro" id="IPR042104">
    <property type="entry name" value="PKS_dehydratase_sf"/>
</dbReference>
<dbReference type="InterPro" id="IPR049552">
    <property type="entry name" value="PKS_DH_N"/>
</dbReference>
<dbReference type="SMART" id="SM00829">
    <property type="entry name" value="PKS_ER"/>
    <property type="match status" value="1"/>
</dbReference>
<accession>A0A8H6U5J6</accession>
<dbReference type="SUPFAM" id="SSF51735">
    <property type="entry name" value="NAD(P)-binding Rossmann-fold domains"/>
    <property type="match status" value="3"/>
</dbReference>
<dbReference type="Gene3D" id="3.90.180.10">
    <property type="entry name" value="Medium-chain alcohol dehydrogenases, catalytic domain"/>
    <property type="match status" value="1"/>
</dbReference>
<dbReference type="SMART" id="SM00822">
    <property type="entry name" value="PKS_KR"/>
    <property type="match status" value="1"/>
</dbReference>
<dbReference type="InterPro" id="IPR001227">
    <property type="entry name" value="Ac_transferase_dom_sf"/>
</dbReference>
<evidence type="ECO:0000256" key="1">
    <source>
        <dbReference type="ARBA" id="ARBA00022450"/>
    </source>
</evidence>
<feature type="region of interest" description="C-terminal hotdog fold" evidence="8">
    <location>
        <begin position="1066"/>
        <end position="1220"/>
    </location>
</feature>
<dbReference type="PROSITE" id="PS50075">
    <property type="entry name" value="CARRIER"/>
    <property type="match status" value="1"/>
</dbReference>
<dbReference type="CDD" id="cd05195">
    <property type="entry name" value="enoyl_red"/>
    <property type="match status" value="1"/>
</dbReference>
<evidence type="ECO:0000256" key="6">
    <source>
        <dbReference type="ARBA" id="ARBA00023268"/>
    </source>
</evidence>
<dbReference type="InterPro" id="IPR032821">
    <property type="entry name" value="PKS_assoc"/>
</dbReference>
<dbReference type="SUPFAM" id="SSF47336">
    <property type="entry name" value="ACP-like"/>
    <property type="match status" value="1"/>
</dbReference>
<dbReference type="Pfam" id="PF16197">
    <property type="entry name" value="KAsynt_C_assoc"/>
    <property type="match status" value="1"/>
</dbReference>
<keyword evidence="4" id="KW-0521">NADP</keyword>
<dbReference type="Pfam" id="PF08240">
    <property type="entry name" value="ADH_N"/>
    <property type="match status" value="1"/>
</dbReference>
<dbReference type="GO" id="GO:0004312">
    <property type="term" value="F:fatty acid synthase activity"/>
    <property type="evidence" value="ECO:0007669"/>
    <property type="project" value="TreeGrafter"/>
</dbReference>
<reference evidence="13" key="1">
    <citation type="journal article" date="2020" name="Phytopathology">
        <title>Genome Sequence Resources of Colletotrichum truncatum, C. plurivorum, C. musicola, and C. sojae: Four Species Pathogenic to Soybean (Glycine max).</title>
        <authorList>
            <person name="Rogerio F."/>
            <person name="Boufleur T.R."/>
            <person name="Ciampi-Guillardi M."/>
            <person name="Sukno S.A."/>
            <person name="Thon M.R."/>
            <person name="Massola Junior N.S."/>
            <person name="Baroncelli R."/>
        </authorList>
    </citation>
    <scope>NUCLEOTIDE SEQUENCE</scope>
    <source>
        <strain evidence="13">LFN0074</strain>
    </source>
</reference>
<dbReference type="InterPro" id="IPR014031">
    <property type="entry name" value="Ketoacyl_synth_C"/>
</dbReference>
<evidence type="ECO:0000256" key="8">
    <source>
        <dbReference type="PROSITE-ProRule" id="PRU01363"/>
    </source>
</evidence>
<dbReference type="InterPro" id="IPR020843">
    <property type="entry name" value="ER"/>
</dbReference>
<dbReference type="SMART" id="SM00826">
    <property type="entry name" value="PKS_DH"/>
    <property type="match status" value="1"/>
</dbReference>
<dbReference type="SMART" id="SM00823">
    <property type="entry name" value="PKS_PP"/>
    <property type="match status" value="1"/>
</dbReference>
<dbReference type="FunFam" id="3.40.50.720:FF:000209">
    <property type="entry name" value="Polyketide synthase Pks12"/>
    <property type="match status" value="1"/>
</dbReference>
<dbReference type="InterPro" id="IPR016039">
    <property type="entry name" value="Thiolase-like"/>
</dbReference>
<dbReference type="Gene3D" id="3.40.50.720">
    <property type="entry name" value="NAD(P)-binding Rossmann-like Domain"/>
    <property type="match status" value="3"/>
</dbReference>
<dbReference type="CDD" id="cd00833">
    <property type="entry name" value="PKS"/>
    <property type="match status" value="1"/>
</dbReference>
<feature type="domain" description="PKS/mFAS DH" evidence="12">
    <location>
        <begin position="924"/>
        <end position="1220"/>
    </location>
</feature>
<dbReference type="InterPro" id="IPR020841">
    <property type="entry name" value="PKS_Beta-ketoAc_synthase_dom"/>
</dbReference>
<name>A0A8H6U5J6_9PEZI</name>
<evidence type="ECO:0000256" key="3">
    <source>
        <dbReference type="ARBA" id="ARBA00022679"/>
    </source>
</evidence>
<dbReference type="InterPro" id="IPR029063">
    <property type="entry name" value="SAM-dependent_MTases_sf"/>
</dbReference>
<dbReference type="SMART" id="SM00827">
    <property type="entry name" value="PKS_AT"/>
    <property type="match status" value="1"/>
</dbReference>
<dbReference type="InterPro" id="IPR049551">
    <property type="entry name" value="PKS_DH_C"/>
</dbReference>
<dbReference type="PROSITE" id="PS52004">
    <property type="entry name" value="KS3_2"/>
    <property type="match status" value="1"/>
</dbReference>
<dbReference type="OrthoDB" id="329835at2759"/>
<dbReference type="Pfam" id="PF13602">
    <property type="entry name" value="ADH_zinc_N_2"/>
    <property type="match status" value="1"/>
</dbReference>
<evidence type="ECO:0000256" key="7">
    <source>
        <dbReference type="ARBA" id="ARBA00023315"/>
    </source>
</evidence>
<dbReference type="GO" id="GO:0044550">
    <property type="term" value="P:secondary metabolite biosynthetic process"/>
    <property type="evidence" value="ECO:0007669"/>
    <property type="project" value="TreeGrafter"/>
</dbReference>
<dbReference type="GO" id="GO:0006633">
    <property type="term" value="P:fatty acid biosynthetic process"/>
    <property type="evidence" value="ECO:0007669"/>
    <property type="project" value="TreeGrafter"/>
</dbReference>
<feature type="region of interest" description="Disordered" evidence="9">
    <location>
        <begin position="1"/>
        <end position="21"/>
    </location>
</feature>
<dbReference type="InterPro" id="IPR013154">
    <property type="entry name" value="ADH-like_N"/>
</dbReference>
<gene>
    <name evidence="13" type="ORF">CMUS01_03739</name>
</gene>
<keyword evidence="7" id="KW-0012">Acyltransferase</keyword>
<dbReference type="InterPro" id="IPR016036">
    <property type="entry name" value="Malonyl_transacylase_ACP-bd"/>
</dbReference>
<dbReference type="InterPro" id="IPR020806">
    <property type="entry name" value="PKS_PP-bd"/>
</dbReference>
<evidence type="ECO:0000259" key="10">
    <source>
        <dbReference type="PROSITE" id="PS50075"/>
    </source>
</evidence>
<dbReference type="InterPro" id="IPR013968">
    <property type="entry name" value="PKS_KR"/>
</dbReference>
<dbReference type="Proteomes" id="UP000639643">
    <property type="component" value="Unassembled WGS sequence"/>
</dbReference>
<feature type="domain" description="Ketosynthase family 3 (KS3)" evidence="11">
    <location>
        <begin position="23"/>
        <end position="445"/>
    </location>
</feature>
<dbReference type="InterPro" id="IPR036736">
    <property type="entry name" value="ACP-like_sf"/>
</dbReference>
<dbReference type="Pfam" id="PF02801">
    <property type="entry name" value="Ketoacyl-synt_C"/>
    <property type="match status" value="1"/>
</dbReference>
<dbReference type="InterPro" id="IPR049900">
    <property type="entry name" value="PKS_mFAS_DH"/>
</dbReference>
<dbReference type="PANTHER" id="PTHR43775">
    <property type="entry name" value="FATTY ACID SYNTHASE"/>
    <property type="match status" value="1"/>
</dbReference>
<dbReference type="SUPFAM" id="SSF55048">
    <property type="entry name" value="Probable ACP-binding domain of malonyl-CoA ACP transacylase"/>
    <property type="match status" value="1"/>
</dbReference>
<comment type="caution">
    <text evidence="13">The sequence shown here is derived from an EMBL/GenBank/DDBJ whole genome shotgun (WGS) entry which is preliminary data.</text>
</comment>
<dbReference type="SMART" id="SM00825">
    <property type="entry name" value="PKS_KS"/>
    <property type="match status" value="1"/>
</dbReference>